<protein>
    <submittedName>
        <fullName evidence="1">Dockerin type 1</fullName>
    </submittedName>
</protein>
<comment type="caution">
    <text evidence="1">The sequence shown here is derived from an EMBL/GenBank/DDBJ whole genome shotgun (WGS) entry which is preliminary data.</text>
</comment>
<evidence type="ECO:0000313" key="1">
    <source>
        <dbReference type="EMBL" id="KAL0933704.1"/>
    </source>
</evidence>
<organism evidence="1 2">
    <name type="scientific">Colletotrichum truncatum</name>
    <name type="common">Anthracnose fungus</name>
    <name type="synonym">Colletotrichum capsici</name>
    <dbReference type="NCBI Taxonomy" id="5467"/>
    <lineage>
        <taxon>Eukaryota</taxon>
        <taxon>Fungi</taxon>
        <taxon>Dikarya</taxon>
        <taxon>Ascomycota</taxon>
        <taxon>Pezizomycotina</taxon>
        <taxon>Sordariomycetes</taxon>
        <taxon>Hypocreomycetidae</taxon>
        <taxon>Glomerellales</taxon>
        <taxon>Glomerellaceae</taxon>
        <taxon>Colletotrichum</taxon>
        <taxon>Colletotrichum truncatum species complex</taxon>
    </lineage>
</organism>
<dbReference type="EMBL" id="VUJX02000007">
    <property type="protein sequence ID" value="KAL0933704.1"/>
    <property type="molecule type" value="Genomic_DNA"/>
</dbReference>
<evidence type="ECO:0000313" key="2">
    <source>
        <dbReference type="Proteomes" id="UP000805649"/>
    </source>
</evidence>
<sequence>MAPVNQLLFALFLQGLAGSTYAAPQQRWGYPSRFNKPQQVSNPEPTTPASVTVEAAAEPAKFEAQPTAGPGGSNFKDSDHFRVYGAGSGDADKALGMLESAYDCFVHNLGWRSTGLSFNDDSNAGPFYKTNIYSVGDLGTAAGVMHSEYSSGAAWLEVVDQWLTNPGVTVHEWGHGLHYHQKTWVDQADTGAWWETVANWVQDTYQTSPLCAESRQKHNQEEGRTEFNMEKTLVNSHQVIVDGTAGTGNYYEAWPFLTYLTNNPDNLGGLGKETLHKMMTEYKEGSNETPLHTLDRVASNNTAGDVVGAYWARMAYVDIGHDQAQSMFLSSKGRLNFDSVEGSGSSYKAKSDRAPRYMGANIIPLKVTGSKVDAKVTSAGEFTATLSIFDASTKKGRYVTLVNGAGSATIATGEEVSLVVANTPKAPIQYNGFKLEGSEANKGLDYSFTLTGATTA</sequence>
<keyword evidence="2" id="KW-1185">Reference proteome</keyword>
<proteinExistence type="predicted"/>
<accession>A0ACC3YP83</accession>
<name>A0ACC3YP83_COLTU</name>
<gene>
    <name evidence="1" type="ORF">CTRU02_210503</name>
</gene>
<reference evidence="1 2" key="1">
    <citation type="journal article" date="2020" name="Phytopathology">
        <title>Genome Sequence Resources of Colletotrichum truncatum, C. plurivorum, C. musicola, and C. sojae: Four Species Pathogenic to Soybean (Glycine max).</title>
        <authorList>
            <person name="Rogerio F."/>
            <person name="Boufleur T.R."/>
            <person name="Ciampi-Guillardi M."/>
            <person name="Sukno S.A."/>
            <person name="Thon M.R."/>
            <person name="Massola Junior N.S."/>
            <person name="Baroncelli R."/>
        </authorList>
    </citation>
    <scope>NUCLEOTIDE SEQUENCE [LARGE SCALE GENOMIC DNA]</scope>
    <source>
        <strain evidence="1 2">CMES1059</strain>
    </source>
</reference>
<dbReference type="Proteomes" id="UP000805649">
    <property type="component" value="Unassembled WGS sequence"/>
</dbReference>